<dbReference type="EMBL" id="JABBPG010000002">
    <property type="protein sequence ID" value="NOU49995.1"/>
    <property type="molecule type" value="Genomic_DNA"/>
</dbReference>
<accession>A0A849VAL6</accession>
<name>A0A849VAL6_9GAMM</name>
<comment type="caution">
    <text evidence="1">The sequence shown here is derived from an EMBL/GenBank/DDBJ whole genome shotgun (WGS) entry which is preliminary data.</text>
</comment>
<evidence type="ECO:0000313" key="1">
    <source>
        <dbReference type="EMBL" id="NOU49995.1"/>
    </source>
</evidence>
<reference evidence="1 2" key="1">
    <citation type="submission" date="2020-04" db="EMBL/GenBank/DDBJ databases">
        <title>Pseudoalteromonas caenipelagi sp. nov., isolated from a tidal flat.</title>
        <authorList>
            <person name="Park S."/>
            <person name="Yoon J.-H."/>
        </authorList>
    </citation>
    <scope>NUCLEOTIDE SEQUENCE [LARGE SCALE GENOMIC DNA]</scope>
    <source>
        <strain evidence="1 2">JBTF-M23</strain>
    </source>
</reference>
<evidence type="ECO:0000313" key="2">
    <source>
        <dbReference type="Proteomes" id="UP000586305"/>
    </source>
</evidence>
<dbReference type="AlphaFoldDB" id="A0A849VAL6"/>
<keyword evidence="2" id="KW-1185">Reference proteome</keyword>
<protein>
    <submittedName>
        <fullName evidence="1">Uncharacterized protein</fullName>
    </submittedName>
</protein>
<dbReference type="Proteomes" id="UP000586305">
    <property type="component" value="Unassembled WGS sequence"/>
</dbReference>
<sequence>MSKDNEIEDAERRANNVAASLNGLSHLLSSQQLDPKTQNEVAILLVVLGEYLSSDVKTSR</sequence>
<dbReference type="RefSeq" id="WP_171625077.1">
    <property type="nucleotide sequence ID" value="NZ_JABBPG010000002.1"/>
</dbReference>
<proteinExistence type="predicted"/>
<gene>
    <name evidence="1" type="ORF">HG263_05520</name>
</gene>
<organism evidence="1 2">
    <name type="scientific">Pseudoalteromonas caenipelagi</name>
    <dbReference type="NCBI Taxonomy" id="2726988"/>
    <lineage>
        <taxon>Bacteria</taxon>
        <taxon>Pseudomonadati</taxon>
        <taxon>Pseudomonadota</taxon>
        <taxon>Gammaproteobacteria</taxon>
        <taxon>Alteromonadales</taxon>
        <taxon>Pseudoalteromonadaceae</taxon>
        <taxon>Pseudoalteromonas</taxon>
    </lineage>
</organism>